<feature type="compositionally biased region" description="Basic and acidic residues" evidence="1">
    <location>
        <begin position="43"/>
        <end position="55"/>
    </location>
</feature>
<dbReference type="Proteomes" id="UP000225706">
    <property type="component" value="Unassembled WGS sequence"/>
</dbReference>
<sequence>MKEVKTQRDWHDIAFRLSALCGGFEKYDIVEDTGFSAKNRRKSSQERPNDLDIIRRGSLPQTRNEGTQAAIQDSRISLTKRSLSDGVVLVEKDADFSTRKIDRSPKSQSLDLDVSSFDFTELRSSSLCSTEL</sequence>
<protein>
    <submittedName>
        <fullName evidence="2">Uncharacterized protein</fullName>
    </submittedName>
</protein>
<feature type="region of interest" description="Disordered" evidence="1">
    <location>
        <begin position="37"/>
        <end position="71"/>
    </location>
</feature>
<dbReference type="OrthoDB" id="5977118at2759"/>
<evidence type="ECO:0000256" key="1">
    <source>
        <dbReference type="SAM" id="MobiDB-lite"/>
    </source>
</evidence>
<dbReference type="AlphaFoldDB" id="A0A2B4SX85"/>
<evidence type="ECO:0000313" key="3">
    <source>
        <dbReference type="Proteomes" id="UP000225706"/>
    </source>
</evidence>
<dbReference type="EMBL" id="LSMT01000015">
    <property type="protein sequence ID" value="PFX33148.1"/>
    <property type="molecule type" value="Genomic_DNA"/>
</dbReference>
<reference evidence="3" key="1">
    <citation type="journal article" date="2017" name="bioRxiv">
        <title>Comparative analysis of the genomes of Stylophora pistillata and Acropora digitifera provides evidence for extensive differences between species of corals.</title>
        <authorList>
            <person name="Voolstra C.R."/>
            <person name="Li Y."/>
            <person name="Liew Y.J."/>
            <person name="Baumgarten S."/>
            <person name="Zoccola D."/>
            <person name="Flot J.-F."/>
            <person name="Tambutte S."/>
            <person name="Allemand D."/>
            <person name="Aranda M."/>
        </authorList>
    </citation>
    <scope>NUCLEOTIDE SEQUENCE [LARGE SCALE GENOMIC DNA]</scope>
</reference>
<feature type="compositionally biased region" description="Polar residues" evidence="1">
    <location>
        <begin position="59"/>
        <end position="71"/>
    </location>
</feature>
<organism evidence="2 3">
    <name type="scientific">Stylophora pistillata</name>
    <name type="common">Smooth cauliflower coral</name>
    <dbReference type="NCBI Taxonomy" id="50429"/>
    <lineage>
        <taxon>Eukaryota</taxon>
        <taxon>Metazoa</taxon>
        <taxon>Cnidaria</taxon>
        <taxon>Anthozoa</taxon>
        <taxon>Hexacorallia</taxon>
        <taxon>Scleractinia</taxon>
        <taxon>Astrocoeniina</taxon>
        <taxon>Pocilloporidae</taxon>
        <taxon>Stylophora</taxon>
    </lineage>
</organism>
<proteinExistence type="predicted"/>
<accession>A0A2B4SX85</accession>
<keyword evidence="3" id="KW-1185">Reference proteome</keyword>
<comment type="caution">
    <text evidence="2">The sequence shown here is derived from an EMBL/GenBank/DDBJ whole genome shotgun (WGS) entry which is preliminary data.</text>
</comment>
<name>A0A2B4SX85_STYPI</name>
<evidence type="ECO:0000313" key="2">
    <source>
        <dbReference type="EMBL" id="PFX33148.1"/>
    </source>
</evidence>
<gene>
    <name evidence="2" type="ORF">AWC38_SpisGene1966</name>
</gene>